<dbReference type="InterPro" id="IPR013783">
    <property type="entry name" value="Ig-like_fold"/>
</dbReference>
<dbReference type="InterPro" id="IPR015919">
    <property type="entry name" value="Cadherin-like_sf"/>
</dbReference>
<dbReference type="Pfam" id="PF17936">
    <property type="entry name" value="Big_6"/>
    <property type="match status" value="1"/>
</dbReference>
<evidence type="ECO:0000259" key="2">
    <source>
        <dbReference type="PROSITE" id="PS50268"/>
    </source>
</evidence>
<comment type="caution">
    <text evidence="3">The sequence shown here is derived from an EMBL/GenBank/DDBJ whole genome shotgun (WGS) entry which is preliminary data.</text>
</comment>
<feature type="non-terminal residue" evidence="3">
    <location>
        <position position="1126"/>
    </location>
</feature>
<dbReference type="RefSeq" id="WP_021713969.1">
    <property type="nucleotide sequence ID" value="NZ_BATM01000028.1"/>
</dbReference>
<dbReference type="eggNOG" id="COG2911">
    <property type="taxonomic scope" value="Bacteria"/>
</dbReference>
<feature type="domain" description="Cadherin" evidence="2">
    <location>
        <begin position="396"/>
        <end position="486"/>
    </location>
</feature>
<dbReference type="Proteomes" id="UP000016562">
    <property type="component" value="Unassembled WGS sequence"/>
</dbReference>
<feature type="domain" description="Cadherin" evidence="2">
    <location>
        <begin position="286"/>
        <end position="385"/>
    </location>
</feature>
<organism evidence="3 4">
    <name type="scientific">Vibrio ezurae NBRC 102218</name>
    <dbReference type="NCBI Taxonomy" id="1219080"/>
    <lineage>
        <taxon>Bacteria</taxon>
        <taxon>Pseudomonadati</taxon>
        <taxon>Pseudomonadota</taxon>
        <taxon>Gammaproteobacteria</taxon>
        <taxon>Vibrionales</taxon>
        <taxon>Vibrionaceae</taxon>
        <taxon>Vibrio</taxon>
    </lineage>
</organism>
<dbReference type="Gene3D" id="2.60.40.10">
    <property type="entry name" value="Immunoglobulins"/>
    <property type="match status" value="8"/>
</dbReference>
<dbReference type="AlphaFoldDB" id="U3AK12"/>
<dbReference type="GO" id="GO:0005509">
    <property type="term" value="F:calcium ion binding"/>
    <property type="evidence" value="ECO:0007669"/>
    <property type="project" value="InterPro"/>
</dbReference>
<sequence>MVDLNKNNKVTEVSNKQNKAKRTRKVRRFVLSQSYIPSNSANVLILPSYHYSETTGDKGVDSEITHHVVQGSANNESPYAATETKGQHTVHPQPTTQATTPTVADEFEPQHHTENTGSHHYHHTSHYGHITPIIPVAGVLGHSYGHYAATPTPTVTSHSGFAHQDSSNLTPPVVGLPSAGTVVEDAALVTHGTVDSHSAQQGTALTFSPDNVHGKYGEFSLDKNTGEWSYTLDNRHHQDLAQGETHTETLHVTITNAAGASSHQDIVVTIKGTDDAPVITSQAQHETTKEDSQLSAQGQVTATDVDHGAVLTYTPDSIQGHYGSFTLDATSGKWHYTLDNAHHQDLAEGETHTDSMLVTVTDEKGLSTTETVQVTVQGTNDAPVINHIASITANEGQPLIHGTVIATDIDRGDTVTYATQYQHAGFVFNSDGTYTIDPTDKSFDHLAVGEHSTLIVPVVATDNHGGQSQPQNLIIRIEGTNDKPVVSHITSQTVNEGDAAISGQITSTDIDHGDTATYATTFKHAGFSLDSDGTYHLDPTDASFEHLAVGEHATLIIPVIATDNNGGQSQPQNLIIRVDGTNDKPVVSHITSQVVNEGDSAISGQITSTDIDHGDTATYSTTFKHAGFTLDSDGTYHLDPTDANFDHLAVGEHETLIVPVIATDNNKGQSQPQNLIIRVDGTNDKPVVSHITSQTVNEGDAAISGQITSTDIDHGDTATYATTFKHAGFTLDSDGTYHLDPTDASFDHLAVGEHETLIVPVVATDKQSGESQPQNLIIKVTGTNDAPVLTFSENKASHTQGTLDNTDVDTNDTHTYAIGDIASSNPTDTEQGNFGELVLNTATGKYTYTPAASVAGMTVDSNGVYHGQDVFTVSTIDNHGAVSTKYLEFDPQVTVTAPSKDGDPAVLTPSVLTPPQLLDTQPPVATLVTPETNSITGMQLTDATDSGADHTDGITNIASPIIEGSTHVPFSVVTFTDEHGNEVGRTTSDKDGHFDTALHSLTGSVDGTQYHISGHATAPSATSATDTPTSVLVTIDNSVSTPIIDPITPSNDLTPTLQGTGEPGSTITFTDGTNALGHTVVGTDGKFSFTPTTDLHEGSQVTATATDTAGNVSPATTVDTNIDTTI</sequence>
<feature type="region of interest" description="Disordered" evidence="1">
    <location>
        <begin position="73"/>
        <end position="99"/>
    </location>
</feature>
<reference evidence="3 4" key="1">
    <citation type="submission" date="2013-09" db="EMBL/GenBank/DDBJ databases">
        <title>Whole genome shotgun sequence of Vibrio ezurae NBRC 102218.</title>
        <authorList>
            <person name="Yoshida I."/>
            <person name="Hosoyama A."/>
            <person name="Numata M."/>
            <person name="Hashimoto M."/>
            <person name="Hosoyama Y."/>
            <person name="Tsuchikane K."/>
            <person name="Noguchi M."/>
            <person name="Hirakata S."/>
            <person name="Ichikawa N."/>
            <person name="Ohji S."/>
            <person name="Yamazoe A."/>
            <person name="Fujita N."/>
        </authorList>
    </citation>
    <scope>NUCLEOTIDE SEQUENCE [LARGE SCALE GENOMIC DNA]</scope>
    <source>
        <strain evidence="3 4">NBRC 102218</strain>
    </source>
</reference>
<dbReference type="NCBIfam" id="TIGR01965">
    <property type="entry name" value="VCBS_repeat"/>
    <property type="match status" value="7"/>
</dbReference>
<feature type="region of interest" description="Disordered" evidence="1">
    <location>
        <begin position="1"/>
        <end position="24"/>
    </location>
</feature>
<dbReference type="SUPFAM" id="SSF49313">
    <property type="entry name" value="Cadherin-like"/>
    <property type="match status" value="1"/>
</dbReference>
<dbReference type="InterPro" id="IPR002126">
    <property type="entry name" value="Cadherin-like_dom"/>
</dbReference>
<feature type="domain" description="Cadherin" evidence="2">
    <location>
        <begin position="600"/>
        <end position="688"/>
    </location>
</feature>
<dbReference type="STRING" id="1219080.VEZ01S_28_00440"/>
<dbReference type="InterPro" id="IPR040853">
    <property type="entry name" value="RapA2_cadherin-like"/>
</dbReference>
<dbReference type="OrthoDB" id="9813456at2"/>
<protein>
    <recommendedName>
        <fullName evidence="2">Cadherin domain-containing protein</fullName>
    </recommendedName>
</protein>
<dbReference type="InterPro" id="IPR010221">
    <property type="entry name" value="VCBS_dom"/>
</dbReference>
<dbReference type="InterPro" id="IPR041498">
    <property type="entry name" value="Big_6"/>
</dbReference>
<feature type="domain" description="Cadherin" evidence="2">
    <location>
        <begin position="703"/>
        <end position="789"/>
    </location>
</feature>
<evidence type="ECO:0000313" key="3">
    <source>
        <dbReference type="EMBL" id="GAD80261.1"/>
    </source>
</evidence>
<keyword evidence="4" id="KW-1185">Reference proteome</keyword>
<dbReference type="eggNOG" id="COG3209">
    <property type="taxonomic scope" value="Bacteria"/>
</dbReference>
<evidence type="ECO:0000313" key="4">
    <source>
        <dbReference type="Proteomes" id="UP000016562"/>
    </source>
</evidence>
<evidence type="ECO:0000256" key="1">
    <source>
        <dbReference type="SAM" id="MobiDB-lite"/>
    </source>
</evidence>
<accession>U3AK12</accession>
<dbReference type="Pfam" id="PF17803">
    <property type="entry name" value="Cadherin_4"/>
    <property type="match status" value="2"/>
</dbReference>
<feature type="compositionally biased region" description="Polar residues" evidence="1">
    <location>
        <begin position="1"/>
        <end position="17"/>
    </location>
</feature>
<dbReference type="EMBL" id="BATM01000028">
    <property type="protein sequence ID" value="GAD80261.1"/>
    <property type="molecule type" value="Genomic_DNA"/>
</dbReference>
<dbReference type="GO" id="GO:0007156">
    <property type="term" value="P:homophilic cell adhesion via plasma membrane adhesion molecules"/>
    <property type="evidence" value="ECO:0007669"/>
    <property type="project" value="InterPro"/>
</dbReference>
<feature type="compositionally biased region" description="Low complexity" evidence="1">
    <location>
        <begin position="87"/>
        <end position="99"/>
    </location>
</feature>
<gene>
    <name evidence="3" type="ORF">VEZ01S_28_00440</name>
</gene>
<proteinExistence type="predicted"/>
<name>U3AK12_9VIBR</name>
<dbReference type="PROSITE" id="PS50268">
    <property type="entry name" value="CADHERIN_2"/>
    <property type="match status" value="4"/>
</dbReference>
<dbReference type="GO" id="GO:0016020">
    <property type="term" value="C:membrane"/>
    <property type="evidence" value="ECO:0007669"/>
    <property type="project" value="InterPro"/>
</dbReference>